<keyword evidence="3" id="KW-1185">Reference proteome</keyword>
<dbReference type="AlphaFoldDB" id="A0A9W8K4Z4"/>
<dbReference type="Proteomes" id="UP001148786">
    <property type="component" value="Unassembled WGS sequence"/>
</dbReference>
<feature type="region of interest" description="Disordered" evidence="1">
    <location>
        <begin position="76"/>
        <end position="158"/>
    </location>
</feature>
<feature type="compositionally biased region" description="Pro residues" evidence="1">
    <location>
        <begin position="17"/>
        <end position="26"/>
    </location>
</feature>
<reference evidence="2" key="1">
    <citation type="submission" date="2022-07" db="EMBL/GenBank/DDBJ databases">
        <title>Genome Sequence of Agrocybe chaxingu.</title>
        <authorList>
            <person name="Buettner E."/>
        </authorList>
    </citation>
    <scope>NUCLEOTIDE SEQUENCE</scope>
    <source>
        <strain evidence="2">MP-N11</strain>
    </source>
</reference>
<protein>
    <submittedName>
        <fullName evidence="2">Uncharacterized protein</fullName>
    </submittedName>
</protein>
<proteinExistence type="predicted"/>
<gene>
    <name evidence="2" type="ORF">NLJ89_g7176</name>
</gene>
<evidence type="ECO:0000256" key="1">
    <source>
        <dbReference type="SAM" id="MobiDB-lite"/>
    </source>
</evidence>
<comment type="caution">
    <text evidence="2">The sequence shown here is derived from an EMBL/GenBank/DDBJ whole genome shotgun (WGS) entry which is preliminary data.</text>
</comment>
<feature type="compositionally biased region" description="Polar residues" evidence="1">
    <location>
        <begin position="143"/>
        <end position="158"/>
    </location>
</feature>
<accession>A0A9W8K4Z4</accession>
<organism evidence="2 3">
    <name type="scientific">Agrocybe chaxingu</name>
    <dbReference type="NCBI Taxonomy" id="84603"/>
    <lineage>
        <taxon>Eukaryota</taxon>
        <taxon>Fungi</taxon>
        <taxon>Dikarya</taxon>
        <taxon>Basidiomycota</taxon>
        <taxon>Agaricomycotina</taxon>
        <taxon>Agaricomycetes</taxon>
        <taxon>Agaricomycetidae</taxon>
        <taxon>Agaricales</taxon>
        <taxon>Agaricineae</taxon>
        <taxon>Strophariaceae</taxon>
        <taxon>Agrocybe</taxon>
    </lineage>
</organism>
<name>A0A9W8K4Z4_9AGAR</name>
<evidence type="ECO:0000313" key="2">
    <source>
        <dbReference type="EMBL" id="KAJ3505890.1"/>
    </source>
</evidence>
<evidence type="ECO:0000313" key="3">
    <source>
        <dbReference type="Proteomes" id="UP001148786"/>
    </source>
</evidence>
<dbReference type="OrthoDB" id="3062544at2759"/>
<feature type="region of interest" description="Disordered" evidence="1">
    <location>
        <begin position="1"/>
        <end position="50"/>
    </location>
</feature>
<sequence>MAQLMQRSLSYRKPVPVYIPSPPPSPVTFSPQPSVQEVDASRDKAPPLPENWRQVLNAKILEIKSSKMNDLDVVTWNEKSQTPAEELDITELATPPKIRTDEDADEDSLTQPSTLGAPSLNVRKKQSHGLPTYYRPPTPPLPSQNKRQNSTPEPSSTLELRQIRGLFVSNGKDHGFDGGHSMAI</sequence>
<dbReference type="EMBL" id="JANKHO010000830">
    <property type="protein sequence ID" value="KAJ3505890.1"/>
    <property type="molecule type" value="Genomic_DNA"/>
</dbReference>